<organism evidence="3 4">
    <name type="scientific">Paenibacillus oenotherae</name>
    <dbReference type="NCBI Taxonomy" id="1435645"/>
    <lineage>
        <taxon>Bacteria</taxon>
        <taxon>Bacillati</taxon>
        <taxon>Bacillota</taxon>
        <taxon>Bacilli</taxon>
        <taxon>Bacillales</taxon>
        <taxon>Paenibacillaceae</taxon>
        <taxon>Paenibacillus</taxon>
    </lineage>
</organism>
<dbReference type="InterPro" id="IPR036388">
    <property type="entry name" value="WH-like_DNA-bd_sf"/>
</dbReference>
<dbReference type="PANTHER" id="PTHR34580:SF3">
    <property type="entry name" value="PROTEIN PAFB"/>
    <property type="match status" value="1"/>
</dbReference>
<dbReference type="PIRSF" id="PIRSF016838">
    <property type="entry name" value="PafC"/>
    <property type="match status" value="1"/>
</dbReference>
<dbReference type="PROSITE" id="PS52050">
    <property type="entry name" value="WYL"/>
    <property type="match status" value="1"/>
</dbReference>
<dbReference type="InterPro" id="IPR036390">
    <property type="entry name" value="WH_DNA-bd_sf"/>
</dbReference>
<dbReference type="EMBL" id="JAHZIJ010000020">
    <property type="protein sequence ID" value="MBW7477120.1"/>
    <property type="molecule type" value="Genomic_DNA"/>
</dbReference>
<evidence type="ECO:0000259" key="2">
    <source>
        <dbReference type="Pfam" id="PF13280"/>
    </source>
</evidence>
<protein>
    <submittedName>
        <fullName evidence="3">YafY family transcriptional regulator</fullName>
    </submittedName>
</protein>
<keyword evidence="4" id="KW-1185">Reference proteome</keyword>
<dbReference type="InterPro" id="IPR013196">
    <property type="entry name" value="HTH_11"/>
</dbReference>
<dbReference type="Pfam" id="PF13280">
    <property type="entry name" value="WYL"/>
    <property type="match status" value="1"/>
</dbReference>
<evidence type="ECO:0000313" key="3">
    <source>
        <dbReference type="EMBL" id="MBW7477120.1"/>
    </source>
</evidence>
<name>A0ABS7DB90_9BACL</name>
<feature type="domain" description="WYL" evidence="2">
    <location>
        <begin position="139"/>
        <end position="205"/>
    </location>
</feature>
<feature type="domain" description="Helix-turn-helix type 11" evidence="1">
    <location>
        <begin position="8"/>
        <end position="61"/>
    </location>
</feature>
<accession>A0ABS7DB90</accession>
<dbReference type="Gene3D" id="1.10.10.10">
    <property type="entry name" value="Winged helix-like DNA-binding domain superfamily/Winged helix DNA-binding domain"/>
    <property type="match status" value="1"/>
</dbReference>
<dbReference type="PANTHER" id="PTHR34580">
    <property type="match status" value="1"/>
</dbReference>
<dbReference type="Pfam" id="PF08279">
    <property type="entry name" value="HTH_11"/>
    <property type="match status" value="1"/>
</dbReference>
<reference evidence="3 4" key="1">
    <citation type="submission" date="2021-07" db="EMBL/GenBank/DDBJ databases">
        <title>Paenibacillus radiodurans sp. nov., isolated from the southeastern edge of Tengger Desert.</title>
        <authorList>
            <person name="Zhang G."/>
        </authorList>
    </citation>
    <scope>NUCLEOTIDE SEQUENCE [LARGE SCALE GENOMIC DNA]</scope>
    <source>
        <strain evidence="3 4">DT7-4</strain>
    </source>
</reference>
<dbReference type="InterPro" id="IPR026881">
    <property type="entry name" value="WYL_dom"/>
</dbReference>
<dbReference type="SUPFAM" id="SSF46785">
    <property type="entry name" value="Winged helix' DNA-binding domain"/>
    <property type="match status" value="1"/>
</dbReference>
<sequence length="319" mass="36185">MSKADHMLSILWLLKTRKQMSAKELAEELEIHIRTVYRCIDALCITGVPIIAESGRNGGYRLHHHFQDAPLLFDPDEQKALVQAAVFAHEAGYPHGDALNRAIMKLKRYTNPQQLQAIEKHEGGLEVIHPPLDSALVANLQLLETSIAEGTTIGMKYKSGYEGAVRFRQVDPYGLVHWKSKWYVIGHCHFRQEIRSFRLERILELAETAGTFIRPDNFSARQYLLQHLLPDKERGGEEVDLVLAGNPQAIDDICQHWLMGHALAERTAGEARFKLDELTLYTQVPYYLLSFGGKIRVLEPDGVKQCLSEIAAELLAYYN</sequence>
<gene>
    <name evidence="3" type="ORF">K0T92_20600</name>
</gene>
<dbReference type="RefSeq" id="WP_219874368.1">
    <property type="nucleotide sequence ID" value="NZ_JAHZIJ010000020.1"/>
</dbReference>
<dbReference type="InterPro" id="IPR028349">
    <property type="entry name" value="PafC-like"/>
</dbReference>
<comment type="caution">
    <text evidence="3">The sequence shown here is derived from an EMBL/GenBank/DDBJ whole genome shotgun (WGS) entry which is preliminary data.</text>
</comment>
<evidence type="ECO:0000259" key="1">
    <source>
        <dbReference type="Pfam" id="PF08279"/>
    </source>
</evidence>
<proteinExistence type="predicted"/>
<dbReference type="InterPro" id="IPR051534">
    <property type="entry name" value="CBASS_pafABC_assoc_protein"/>
</dbReference>
<dbReference type="Proteomes" id="UP000812277">
    <property type="component" value="Unassembled WGS sequence"/>
</dbReference>
<evidence type="ECO:0000313" key="4">
    <source>
        <dbReference type="Proteomes" id="UP000812277"/>
    </source>
</evidence>